<dbReference type="Gene3D" id="3.30.497.10">
    <property type="entry name" value="Antithrombin, subunit I, domain 2"/>
    <property type="match status" value="1"/>
</dbReference>
<comment type="similarity">
    <text evidence="2 11">Belongs to the serpin family.</text>
</comment>
<comment type="subcellular location">
    <subcellularLocation>
        <location evidence="1">Secreted</location>
    </subcellularLocation>
</comment>
<dbReference type="OMA" id="ALINGWV"/>
<dbReference type="Ensembl" id="ENSECAT00000011379.3">
    <property type="protein sequence ID" value="ENSECAP00000008891.2"/>
    <property type="gene ID" value="ENSECAG00000010963.3"/>
</dbReference>
<dbReference type="HOGENOM" id="CLU_023330_3_0_1"/>
<keyword evidence="7" id="KW-0722">Serine protease inhibitor</keyword>
<dbReference type="SMART" id="SM00093">
    <property type="entry name" value="SERPIN"/>
    <property type="match status" value="1"/>
</dbReference>
<evidence type="ECO:0000256" key="9">
    <source>
        <dbReference type="ARBA" id="ARBA00023180"/>
    </source>
</evidence>
<dbReference type="GO" id="GO:0007596">
    <property type="term" value="P:blood coagulation"/>
    <property type="evidence" value="ECO:0007669"/>
    <property type="project" value="UniProtKB-KW"/>
</dbReference>
<dbReference type="AlphaFoldDB" id="F7CZW9"/>
<dbReference type="Bgee" id="ENSECAG00000010963">
    <property type="expression patterns" value="Expressed in liver and 23 other cell types or tissues"/>
</dbReference>
<feature type="region of interest" description="Disordered" evidence="12">
    <location>
        <begin position="114"/>
        <end position="133"/>
    </location>
</feature>
<keyword evidence="4" id="KW-0646">Protease inhibitor</keyword>
<dbReference type="STRING" id="9796.ENSECAP00000008891"/>
<proteinExistence type="evidence at protein level"/>
<dbReference type="MEROPS" id="I04.024"/>
<feature type="domain" description="Serpin" evidence="13">
    <location>
        <begin position="219"/>
        <end position="566"/>
    </location>
</feature>
<dbReference type="InParanoid" id="F7CZW9"/>
<reference evidence="14" key="2">
    <citation type="submission" date="2025-08" db="UniProtKB">
        <authorList>
            <consortium name="Ensembl"/>
        </authorList>
    </citation>
    <scope>IDENTIFICATION</scope>
    <source>
        <strain evidence="14">Thoroughbred</strain>
    </source>
</reference>
<dbReference type="GO" id="GO:0005615">
    <property type="term" value="C:extracellular space"/>
    <property type="evidence" value="ECO:0000318"/>
    <property type="project" value="GO_Central"/>
</dbReference>
<dbReference type="PROSITE" id="PS00284">
    <property type="entry name" value="SERPIN"/>
    <property type="match status" value="1"/>
</dbReference>
<keyword evidence="8" id="KW-0094">Blood coagulation</keyword>
<feature type="compositionally biased region" description="Polar residues" evidence="12">
    <location>
        <begin position="122"/>
        <end position="132"/>
    </location>
</feature>
<evidence type="ECO:0000256" key="2">
    <source>
        <dbReference type="ARBA" id="ARBA00009500"/>
    </source>
</evidence>
<evidence type="ECO:0000256" key="5">
    <source>
        <dbReference type="ARBA" id="ARBA00022696"/>
    </source>
</evidence>
<keyword evidence="15" id="KW-1185">Reference proteome</keyword>
<dbReference type="PANTHER" id="PTHR11461:SF159">
    <property type="entry name" value="PLASMA PROTEASE C1 INHIBITOR"/>
    <property type="match status" value="1"/>
</dbReference>
<keyword evidence="17" id="KW-1267">Proteomics identification</keyword>
<organism evidence="14 15">
    <name type="scientific">Equus caballus</name>
    <name type="common">Horse</name>
    <dbReference type="NCBI Taxonomy" id="9796"/>
    <lineage>
        <taxon>Eukaryota</taxon>
        <taxon>Metazoa</taxon>
        <taxon>Chordata</taxon>
        <taxon>Craniata</taxon>
        <taxon>Vertebrata</taxon>
        <taxon>Euteleostomi</taxon>
        <taxon>Mammalia</taxon>
        <taxon>Eutheria</taxon>
        <taxon>Laurasiatheria</taxon>
        <taxon>Perissodactyla</taxon>
        <taxon>Equidae</taxon>
        <taxon>Equus</taxon>
    </lineage>
</organism>
<keyword evidence="9" id="KW-0325">Glycoprotein</keyword>
<evidence type="ECO:0000256" key="12">
    <source>
        <dbReference type="SAM" id="MobiDB-lite"/>
    </source>
</evidence>
<dbReference type="Proteomes" id="UP000002281">
    <property type="component" value="Chromosome 12"/>
</dbReference>
<dbReference type="GO" id="GO:0001869">
    <property type="term" value="P:negative regulation of complement activation, lectin pathway"/>
    <property type="evidence" value="ECO:0007669"/>
    <property type="project" value="Ensembl"/>
</dbReference>
<dbReference type="Gene3D" id="2.30.39.10">
    <property type="entry name" value="Alpha-1-antitrypsin, domain 1"/>
    <property type="match status" value="1"/>
</dbReference>
<evidence type="ECO:0000256" key="10">
    <source>
        <dbReference type="ARBA" id="ARBA00023281"/>
    </source>
</evidence>
<reference evidence="14" key="3">
    <citation type="submission" date="2025-09" db="UniProtKB">
        <authorList>
            <consortium name="Ensembl"/>
        </authorList>
    </citation>
    <scope>IDENTIFICATION</scope>
    <source>
        <strain evidence="14">Thoroughbred</strain>
    </source>
</reference>
<dbReference type="InterPro" id="IPR000215">
    <property type="entry name" value="Serpin_fam"/>
</dbReference>
<dbReference type="SUPFAM" id="SSF56574">
    <property type="entry name" value="Serpins"/>
    <property type="match status" value="1"/>
</dbReference>
<keyword evidence="10" id="KW-0280">Fibrinolysis</keyword>
<evidence type="ECO:0000256" key="8">
    <source>
        <dbReference type="ARBA" id="ARBA00023084"/>
    </source>
</evidence>
<dbReference type="InterPro" id="IPR036186">
    <property type="entry name" value="Serpin_sf"/>
</dbReference>
<gene>
    <name evidence="14 16" type="primary">SERPING1</name>
</gene>
<feature type="region of interest" description="Disordered" evidence="12">
    <location>
        <begin position="1"/>
        <end position="66"/>
    </location>
</feature>
<evidence type="ECO:0000313" key="16">
    <source>
        <dbReference type="VGNC" id="VGNC:22861"/>
    </source>
</evidence>
<name>F7CZW9_HORSE</name>
<keyword evidence="5" id="KW-0356">Hemostasis</keyword>
<dbReference type="InterPro" id="IPR042185">
    <property type="entry name" value="Serpin_sf_2"/>
</dbReference>
<keyword evidence="6" id="KW-0732">Signal</keyword>
<dbReference type="PANTHER" id="PTHR11461">
    <property type="entry name" value="SERINE PROTEASE INHIBITOR, SERPIN"/>
    <property type="match status" value="1"/>
</dbReference>
<reference evidence="14 15" key="1">
    <citation type="journal article" date="2009" name="Science">
        <title>Genome sequence, comparative analysis, and population genetics of the domestic horse.</title>
        <authorList>
            <consortium name="Broad Institute Genome Sequencing Platform"/>
            <consortium name="Broad Institute Whole Genome Assembly Team"/>
            <person name="Wade C.M."/>
            <person name="Giulotto E."/>
            <person name="Sigurdsson S."/>
            <person name="Zoli M."/>
            <person name="Gnerre S."/>
            <person name="Imsland F."/>
            <person name="Lear T.L."/>
            <person name="Adelson D.L."/>
            <person name="Bailey E."/>
            <person name="Bellone R.R."/>
            <person name="Bloecker H."/>
            <person name="Distl O."/>
            <person name="Edgar R.C."/>
            <person name="Garber M."/>
            <person name="Leeb T."/>
            <person name="Mauceli E."/>
            <person name="MacLeod J.N."/>
            <person name="Penedo M.C.T."/>
            <person name="Raison J.M."/>
            <person name="Sharpe T."/>
            <person name="Vogel J."/>
            <person name="Andersson L."/>
            <person name="Antczak D.F."/>
            <person name="Biagi T."/>
            <person name="Binns M.M."/>
            <person name="Chowdhary B.P."/>
            <person name="Coleman S.J."/>
            <person name="Della Valle G."/>
            <person name="Fryc S."/>
            <person name="Guerin G."/>
            <person name="Hasegawa T."/>
            <person name="Hill E.W."/>
            <person name="Jurka J."/>
            <person name="Kiialainen A."/>
            <person name="Lindgren G."/>
            <person name="Liu J."/>
            <person name="Magnani E."/>
            <person name="Mickelson J.R."/>
            <person name="Murray J."/>
            <person name="Nergadze S.G."/>
            <person name="Onofrio R."/>
            <person name="Pedroni S."/>
            <person name="Piras M.F."/>
            <person name="Raudsepp T."/>
            <person name="Rocchi M."/>
            <person name="Roeed K.H."/>
            <person name="Ryder O.A."/>
            <person name="Searle S."/>
            <person name="Skow L."/>
            <person name="Swinburne J.E."/>
            <person name="Syvaenen A.C."/>
            <person name="Tozaki T."/>
            <person name="Valberg S.J."/>
            <person name="Vaudin M."/>
            <person name="White J.R."/>
            <person name="Zody M.C."/>
            <person name="Lander E.S."/>
            <person name="Lindblad-Toh K."/>
        </authorList>
    </citation>
    <scope>NUCLEOTIDE SEQUENCE [LARGE SCALE GENOMIC DNA]</scope>
    <source>
        <strain evidence="14 15">Thoroughbred</strain>
    </source>
</reference>
<dbReference type="GO" id="GO:0042730">
    <property type="term" value="P:fibrinolysis"/>
    <property type="evidence" value="ECO:0007669"/>
    <property type="project" value="UniProtKB-KW"/>
</dbReference>
<sequence length="568" mass="62275">MEQMDGDPGMGGQAGPASAGKGKRFGEKQNRGRSQGEGGPGREAEGIHTEGLGPGTEWGRAQGWGGRPLRPGARSWLRVWLTSQVRTDVAAQMASRLTPLTLLLLLLLAGHRAASNPDDSNHSFTDPESLQGESKGDILDILKGTVPKTVSIQDTVSSSTLPETKETNTTVSATLGSTTQPTTQPTTEFGCPEPDISCPDLGNHSAEMMLGDALTDFSVKLYHAFSAVKKPRSNMAFSPFSIASLLTQVLLGAGDSTKKNLESVLSYPMNFACVHQTMKAFRSKGFSSASQIFHSPDLAIKNAFVNASRSLYGSSPRVLGNDSQVNLELINAWVAENTNHKISRLLDSLPADARLVLLNAVSLNAKWKKTFDPKNTRMEPFYVKSSVKKVLMMSSKKYPVAHFTDQILKAKVGQLQLSHNLSLVILVPQDMKQHLEDVEQALSPSVFKAILKKLEMTKIQPTLLMIPRIKVKSSQDMLTIMEKLEFFDFSYDLNLCRMTEDPDLQVSAMQHQITLELMESGVEAAAATAVSVARNLLIFHVDQPFLFVLWDQQHKFPVFMGRVYDPMA</sequence>
<evidence type="ECO:0000256" key="11">
    <source>
        <dbReference type="RuleBase" id="RU000411"/>
    </source>
</evidence>
<evidence type="ECO:0000256" key="6">
    <source>
        <dbReference type="ARBA" id="ARBA00022729"/>
    </source>
</evidence>
<protein>
    <submittedName>
        <fullName evidence="14">Serpin family G member 1</fullName>
    </submittedName>
</protein>
<evidence type="ECO:0000256" key="7">
    <source>
        <dbReference type="ARBA" id="ARBA00022900"/>
    </source>
</evidence>
<evidence type="ECO:0000313" key="14">
    <source>
        <dbReference type="Ensembl" id="ENSECAP00000008891.2"/>
    </source>
</evidence>
<dbReference type="FunCoup" id="F7CZW9">
    <property type="interactions" value="430"/>
</dbReference>
<evidence type="ECO:0000256" key="1">
    <source>
        <dbReference type="ARBA" id="ARBA00004613"/>
    </source>
</evidence>
<dbReference type="GeneTree" id="ENSGT00940000159681"/>
<dbReference type="GO" id="GO:0004867">
    <property type="term" value="F:serine-type endopeptidase inhibitor activity"/>
    <property type="evidence" value="ECO:0000318"/>
    <property type="project" value="GO_Central"/>
</dbReference>
<dbReference type="Pfam" id="PF00079">
    <property type="entry name" value="Serpin"/>
    <property type="match status" value="1"/>
</dbReference>
<evidence type="ECO:0007829" key="17">
    <source>
        <dbReference type="PeptideAtlas" id="F7CZW9"/>
    </source>
</evidence>
<dbReference type="PaxDb" id="9796-ENSECAP00000008891"/>
<dbReference type="VGNC" id="VGNC:22861">
    <property type="gene designation" value="SERPING1"/>
</dbReference>
<dbReference type="InterPro" id="IPR023795">
    <property type="entry name" value="Serpin_CS"/>
</dbReference>
<evidence type="ECO:0000259" key="13">
    <source>
        <dbReference type="SMART" id="SM00093"/>
    </source>
</evidence>
<feature type="compositionally biased region" description="Gly residues" evidence="12">
    <location>
        <begin position="52"/>
        <end position="66"/>
    </location>
</feature>
<accession>F7CZW9</accession>
<dbReference type="InterPro" id="IPR042178">
    <property type="entry name" value="Serpin_sf_1"/>
</dbReference>
<evidence type="ECO:0000256" key="4">
    <source>
        <dbReference type="ARBA" id="ARBA00022690"/>
    </source>
</evidence>
<dbReference type="FunFam" id="3.30.497.10:FF:000013">
    <property type="entry name" value="Serpin family G member 1"/>
    <property type="match status" value="1"/>
</dbReference>
<keyword evidence="3" id="KW-0964">Secreted</keyword>
<evidence type="ECO:0000313" key="15">
    <source>
        <dbReference type="Proteomes" id="UP000002281"/>
    </source>
</evidence>
<dbReference type="InterPro" id="IPR023796">
    <property type="entry name" value="Serpin_dom"/>
</dbReference>
<evidence type="ECO:0000256" key="3">
    <source>
        <dbReference type="ARBA" id="ARBA00022525"/>
    </source>
</evidence>